<evidence type="ECO:0000313" key="3">
    <source>
        <dbReference type="Proteomes" id="UP000789342"/>
    </source>
</evidence>
<evidence type="ECO:0000313" key="2">
    <source>
        <dbReference type="EMBL" id="CAG8532873.1"/>
    </source>
</evidence>
<dbReference type="OrthoDB" id="48130at2759"/>
<sequence>MNTSEQTDDPIYDLKEFEKSLELNEKDELAYLNQYYTKKFFLDTNENNTEDLYIYQAPNKLCVIGLAPAHPLLQLSSFTDPQLPKIKTIQYDSNVLSSINKKRQNPLSINSEICVITTEDGRTYSIKAGVIGWVVDINMRFEEEIDLLQHKKMGNFLSREEQLEFAETLSLHNSSDGTKGFADATDTIENNHALKEELKISEDFFDLDAIKPPLMHPFIFIKDICTIFSIEQPVYGIIQDHSTKQFRCKAKFMNYVFLSQKLRINVDSAKADAAVLIFVKMNEVLSIDQRKALISKYVDQVEHQMTDSNQIIVEDVSNNGRADAVIQVAEKCKNVRELSDSIQQGESPPSSPLEIEPVTYLKDLGSTNRQEIMTPPASQTITQSVLCEQDMESPEFNDSDSSDNSDSIHSHDQFIDYGDGDLVQAPVKSKSCSSFIDGANTDRRQKDVENISSTLDNNNSTVPSLVRTKKSRNALLSLSSFHHSTHRTKTPYSKTSSFSDCKNYPYLLEKYLEPMGFTIISQYKEEKIGNGTIYARKIYVCNISFKGKRFSPSMKFCGTAERCQADAYFDACKNAYSAFMTNSWNV</sequence>
<comment type="caution">
    <text evidence="2">The sequence shown here is derived from an EMBL/GenBank/DDBJ whole genome shotgun (WGS) entry which is preliminary data.</text>
</comment>
<dbReference type="PANTHER" id="PTHR13651">
    <property type="entry name" value="PROTEIN ABITRAM"/>
    <property type="match status" value="1"/>
</dbReference>
<dbReference type="Proteomes" id="UP000789342">
    <property type="component" value="Unassembled WGS sequence"/>
</dbReference>
<accession>A0A9N9FGZ2</accession>
<feature type="region of interest" description="Disordered" evidence="1">
    <location>
        <begin position="391"/>
        <end position="415"/>
    </location>
</feature>
<keyword evidence="3" id="KW-1185">Reference proteome</keyword>
<reference evidence="2" key="1">
    <citation type="submission" date="2021-06" db="EMBL/GenBank/DDBJ databases">
        <authorList>
            <person name="Kallberg Y."/>
            <person name="Tangrot J."/>
            <person name="Rosling A."/>
        </authorList>
    </citation>
    <scope>NUCLEOTIDE SEQUENCE</scope>
    <source>
        <strain evidence="2">CL551</strain>
    </source>
</reference>
<name>A0A9N9FGZ2_9GLOM</name>
<feature type="compositionally biased region" description="Acidic residues" evidence="1">
    <location>
        <begin position="391"/>
        <end position="403"/>
    </location>
</feature>
<organism evidence="2 3">
    <name type="scientific">Acaulospora morrowiae</name>
    <dbReference type="NCBI Taxonomy" id="94023"/>
    <lineage>
        <taxon>Eukaryota</taxon>
        <taxon>Fungi</taxon>
        <taxon>Fungi incertae sedis</taxon>
        <taxon>Mucoromycota</taxon>
        <taxon>Glomeromycotina</taxon>
        <taxon>Glomeromycetes</taxon>
        <taxon>Diversisporales</taxon>
        <taxon>Acaulosporaceae</taxon>
        <taxon>Acaulospora</taxon>
    </lineage>
</organism>
<dbReference type="InterPro" id="IPR039169">
    <property type="entry name" value="Abitram"/>
</dbReference>
<dbReference type="AlphaFoldDB" id="A0A9N9FGZ2"/>
<dbReference type="PANTHER" id="PTHR13651:SF0">
    <property type="entry name" value="PROTEIN ABITRAM"/>
    <property type="match status" value="1"/>
</dbReference>
<protein>
    <submittedName>
        <fullName evidence="2">15607_t:CDS:1</fullName>
    </submittedName>
</protein>
<dbReference type="GO" id="GO:0005634">
    <property type="term" value="C:nucleus"/>
    <property type="evidence" value="ECO:0007669"/>
    <property type="project" value="TreeGrafter"/>
</dbReference>
<proteinExistence type="predicted"/>
<gene>
    <name evidence="2" type="ORF">AMORRO_LOCUS4758</name>
</gene>
<evidence type="ECO:0000256" key="1">
    <source>
        <dbReference type="SAM" id="MobiDB-lite"/>
    </source>
</evidence>
<dbReference type="EMBL" id="CAJVPV010002677">
    <property type="protein sequence ID" value="CAG8532873.1"/>
    <property type="molecule type" value="Genomic_DNA"/>
</dbReference>